<gene>
    <name evidence="2" type="ORF">GS3922_05730</name>
</gene>
<protein>
    <recommendedName>
        <fullName evidence="4">Spore coat protein</fullName>
    </recommendedName>
</protein>
<dbReference type="Proteomes" id="UP000076226">
    <property type="component" value="Chromosome"/>
</dbReference>
<sequence>MANVPSSRQSREERDRFSHLMFGPFPPKRTGQRDEQTKTEPLPLPNIDLMKLVENVGTLTDSLQQLKPLIKKISSLIDGLKK</sequence>
<accession>A0ABN4NF28</accession>
<evidence type="ECO:0000256" key="1">
    <source>
        <dbReference type="SAM" id="MobiDB-lite"/>
    </source>
</evidence>
<evidence type="ECO:0000313" key="3">
    <source>
        <dbReference type="Proteomes" id="UP000076226"/>
    </source>
</evidence>
<reference evidence="2 3" key="1">
    <citation type="submission" date="2016-02" db="EMBL/GenBank/DDBJ databases">
        <title>Complete genome sequence of Geobacillus subterraneus KCTC 3922T.</title>
        <authorList>
            <person name="Lee D.-W."/>
            <person name="Lee Y.-J."/>
            <person name="Lee S.-J."/>
            <person name="Park G.-S."/>
            <person name="Lee S.-J."/>
            <person name="Shin J.-H."/>
        </authorList>
    </citation>
    <scope>NUCLEOTIDE SEQUENCE [LARGE SCALE GENOMIC DNA]</scope>
    <source>
        <strain evidence="2 3">KCTC 3922</strain>
    </source>
</reference>
<feature type="compositionally biased region" description="Basic and acidic residues" evidence="1">
    <location>
        <begin position="9"/>
        <end position="18"/>
    </location>
</feature>
<evidence type="ECO:0000313" key="2">
    <source>
        <dbReference type="EMBL" id="AMX83220.1"/>
    </source>
</evidence>
<dbReference type="EMBL" id="CP014342">
    <property type="protein sequence ID" value="AMX83220.1"/>
    <property type="molecule type" value="Genomic_DNA"/>
</dbReference>
<organism evidence="2 3">
    <name type="scientific">Geobacillus subterraneus</name>
    <dbReference type="NCBI Taxonomy" id="129338"/>
    <lineage>
        <taxon>Bacteria</taxon>
        <taxon>Bacillati</taxon>
        <taxon>Bacillota</taxon>
        <taxon>Bacilli</taxon>
        <taxon>Bacillales</taxon>
        <taxon>Anoxybacillaceae</taxon>
        <taxon>Geobacillus</taxon>
    </lineage>
</organism>
<dbReference type="GeneID" id="32407846"/>
<feature type="region of interest" description="Disordered" evidence="1">
    <location>
        <begin position="1"/>
        <end position="43"/>
    </location>
</feature>
<proteinExistence type="predicted"/>
<keyword evidence="3" id="KW-1185">Reference proteome</keyword>
<name>A0ABN4NF28_9BACL</name>
<dbReference type="RefSeq" id="WP_050368360.1">
    <property type="nucleotide sequence ID" value="NZ_CP014342.1"/>
</dbReference>
<evidence type="ECO:0008006" key="4">
    <source>
        <dbReference type="Google" id="ProtNLM"/>
    </source>
</evidence>